<dbReference type="KEGG" id="mvu:Metvu_0230"/>
<dbReference type="Gene3D" id="3.40.1160.10">
    <property type="entry name" value="Acetylglutamate kinase-like"/>
    <property type="match status" value="1"/>
</dbReference>
<evidence type="ECO:0000313" key="2">
    <source>
        <dbReference type="EMBL" id="ACX72097.1"/>
    </source>
</evidence>
<sequence>MYLIKIGGSLTYHVKPLLTTLKTYAKEKDKNIVIIPGGGEFANVIRKIDKKLHISNSLSHKLAIKSMDLVGEVFSEIGGIKKYDNLFDLKKEIRKENIAILLPSTILLSTDMAEHSWSITSDSLSLYIGKLLDVKEIIIATDVDGIYDKFPGGKLLNTINANDIKGLTSVDEKFPILLKQFKMKAYVVNGKFPERVIDIFERKNTICTKII</sequence>
<dbReference type="eggNOG" id="arCOG00859">
    <property type="taxonomic scope" value="Archaea"/>
</dbReference>
<dbReference type="Pfam" id="PF00696">
    <property type="entry name" value="AA_kinase"/>
    <property type="match status" value="1"/>
</dbReference>
<dbReference type="InterPro" id="IPR036393">
    <property type="entry name" value="AceGlu_kinase-like_sf"/>
</dbReference>
<accession>C9REU5</accession>
<dbReference type="InterPro" id="IPR053666">
    <property type="entry name" value="Furan-3-ylmethyl_P_kinase"/>
</dbReference>
<reference evidence="2" key="1">
    <citation type="submission" date="2009-10" db="EMBL/GenBank/DDBJ databases">
        <title>Complete sequence of chromosome of Methanocaldococcus vulcanius M7.</title>
        <authorList>
            <consortium name="US DOE Joint Genome Institute"/>
            <person name="Lucas S."/>
            <person name="Copeland A."/>
            <person name="Lapidus A."/>
            <person name="Glavina del Rio T."/>
            <person name="Dalin E."/>
            <person name="Tice H."/>
            <person name="Bruce D."/>
            <person name="Goodwin L."/>
            <person name="Pitluck S."/>
            <person name="Lcollab F.I."/>
            <person name="Brettin T."/>
            <person name="Detter J.C."/>
            <person name="Han C."/>
            <person name="Tapia R."/>
            <person name="Kuske C.R."/>
            <person name="Schmutz J."/>
            <person name="Larimer F."/>
            <person name="Land M."/>
            <person name="Hauser L."/>
            <person name="Kyrpides N."/>
            <person name="Ovchinikova G."/>
            <person name="Sieprawska-Lupa M."/>
            <person name="Whitman W.B."/>
            <person name="Woyke T."/>
        </authorList>
    </citation>
    <scope>NUCLEOTIDE SEQUENCE [LARGE SCALE GENOMIC DNA]</scope>
    <source>
        <strain evidence="2">M7</strain>
    </source>
</reference>
<dbReference type="EMBL" id="CP001787">
    <property type="protein sequence ID" value="ACX72097.1"/>
    <property type="molecule type" value="Genomic_DNA"/>
</dbReference>
<evidence type="ECO:0000259" key="1">
    <source>
        <dbReference type="Pfam" id="PF00696"/>
    </source>
</evidence>
<proteinExistence type="predicted"/>
<dbReference type="GO" id="GO:0016301">
    <property type="term" value="F:kinase activity"/>
    <property type="evidence" value="ECO:0007669"/>
    <property type="project" value="UniProtKB-KW"/>
</dbReference>
<dbReference type="RefSeq" id="WP_012819641.1">
    <property type="nucleotide sequence ID" value="NC_013407.1"/>
</dbReference>
<dbReference type="Proteomes" id="UP000002063">
    <property type="component" value="Chromosome"/>
</dbReference>
<dbReference type="PIRSF" id="PIRSF004857">
    <property type="entry name" value="Kin_aa_kin"/>
    <property type="match status" value="1"/>
</dbReference>
<evidence type="ECO:0000313" key="3">
    <source>
        <dbReference type="Proteomes" id="UP000002063"/>
    </source>
</evidence>
<keyword evidence="2" id="KW-0808">Transferase</keyword>
<keyword evidence="2" id="KW-0418">Kinase</keyword>
<dbReference type="GeneID" id="8512558"/>
<dbReference type="NCBIfam" id="NF040622">
    <property type="entry name" value="MfnE"/>
    <property type="match status" value="1"/>
</dbReference>
<dbReference type="STRING" id="579137.Metvu_0230"/>
<protein>
    <submittedName>
        <fullName evidence="2">Aspartate/glutamate/uridylate kinase</fullName>
    </submittedName>
</protein>
<dbReference type="AlphaFoldDB" id="C9REU5"/>
<dbReference type="InterPro" id="IPR001048">
    <property type="entry name" value="Asp/Glu/Uridylate_kinase"/>
</dbReference>
<dbReference type="HOGENOM" id="CLU_089197_0_0_2"/>
<dbReference type="CDD" id="cd04240">
    <property type="entry name" value="AAK_UC"/>
    <property type="match status" value="1"/>
</dbReference>
<keyword evidence="3" id="KW-1185">Reference proteome</keyword>
<gene>
    <name evidence="2" type="ordered locus">Metvu_0230</name>
</gene>
<dbReference type="InterPro" id="IPR011375">
    <property type="entry name" value="MfnE"/>
</dbReference>
<dbReference type="SUPFAM" id="SSF53633">
    <property type="entry name" value="Carbamate kinase-like"/>
    <property type="match status" value="1"/>
</dbReference>
<feature type="domain" description="Aspartate/glutamate/uridylate kinase" evidence="1">
    <location>
        <begin position="3"/>
        <end position="173"/>
    </location>
</feature>
<name>C9REU5_METVM</name>
<organism evidence="2 3">
    <name type="scientific">Methanocaldococcus vulcanius (strain ATCC 700851 / DSM 12094 / M7)</name>
    <name type="common">Methanococcus vulcanius</name>
    <dbReference type="NCBI Taxonomy" id="579137"/>
    <lineage>
        <taxon>Archaea</taxon>
        <taxon>Methanobacteriati</taxon>
        <taxon>Methanobacteriota</taxon>
        <taxon>Methanomada group</taxon>
        <taxon>Methanococci</taxon>
        <taxon>Methanococcales</taxon>
        <taxon>Methanocaldococcaceae</taxon>
        <taxon>Methanocaldococcus</taxon>
    </lineage>
</organism>
<dbReference type="OrthoDB" id="50461at2157"/>